<comment type="caution">
    <text evidence="2">The sequence shown here is derived from an EMBL/GenBank/DDBJ whole genome shotgun (WGS) entry which is preliminary data.</text>
</comment>
<dbReference type="Proteomes" id="UP000583639">
    <property type="component" value="Unassembled WGS sequence"/>
</dbReference>
<dbReference type="EMBL" id="JABDSI010000124">
    <property type="protein sequence ID" value="NMW41116.1"/>
    <property type="molecule type" value="Genomic_DNA"/>
</dbReference>
<dbReference type="AlphaFoldDB" id="A0A848QS41"/>
<reference evidence="2 3" key="1">
    <citation type="submission" date="2020-04" db="EMBL/GenBank/DDBJ databases">
        <title>A novel gut-associated lysogenic phage, Bacteroides phage BV01, alters the host transcriptome and bile acid metabolism in Bacteroides vulgatus.</title>
        <authorList>
            <person name="Campbell D.E."/>
            <person name="Ly L."/>
            <person name="Ridlon J.M."/>
            <person name="Hsiao A."/>
            <person name="Degnan P.H."/>
        </authorList>
    </citation>
    <scope>NUCLEOTIDE SEQUENCE [LARGE SCALE GENOMIC DNA]</scope>
    <source>
        <strain evidence="2 3">VPI-BV8526</strain>
    </source>
</reference>
<evidence type="ECO:0000313" key="3">
    <source>
        <dbReference type="Proteomes" id="UP000583639"/>
    </source>
</evidence>
<proteinExistence type="predicted"/>
<feature type="region of interest" description="Disordered" evidence="1">
    <location>
        <begin position="124"/>
        <end position="147"/>
    </location>
</feature>
<dbReference type="SUPFAM" id="SSF49373">
    <property type="entry name" value="Invasin/intimin cell-adhesion fragments"/>
    <property type="match status" value="1"/>
</dbReference>
<organism evidence="2 3">
    <name type="scientific">Phocaeicola vulgatus</name>
    <name type="common">Bacteroides vulgatus</name>
    <dbReference type="NCBI Taxonomy" id="821"/>
    <lineage>
        <taxon>Bacteria</taxon>
        <taxon>Pseudomonadati</taxon>
        <taxon>Bacteroidota</taxon>
        <taxon>Bacteroidia</taxon>
        <taxon>Bacteroidales</taxon>
        <taxon>Bacteroidaceae</taxon>
        <taxon>Phocaeicola</taxon>
    </lineage>
</organism>
<evidence type="ECO:0000256" key="1">
    <source>
        <dbReference type="SAM" id="MobiDB-lite"/>
    </source>
</evidence>
<dbReference type="InterPro" id="IPR008964">
    <property type="entry name" value="Invasin/intimin_cell_adhesion"/>
</dbReference>
<protein>
    <submittedName>
        <fullName evidence="2">Uncharacterized protein</fullName>
    </submittedName>
</protein>
<gene>
    <name evidence="2" type="ORF">HKQ55_13515</name>
</gene>
<name>A0A848QS41_PHOVU</name>
<evidence type="ECO:0000313" key="2">
    <source>
        <dbReference type="EMBL" id="NMW41116.1"/>
    </source>
</evidence>
<accession>A0A848QS41</accession>
<dbReference type="RefSeq" id="WP_032602129.1">
    <property type="nucleotide sequence ID" value="NZ_CAXTGH010000015.1"/>
</dbReference>
<sequence length="349" mass="35578">MENLTESQIQAIAARVRNILRAESKGVGELPVVSSLDGVLTLPALRMNGGIPEVVEAPVNLLQDVATDAVADATQKAADATAKAITATNEAKKATTNATNAAKNANDAGTDLTKIKTAAETATKNANDAASGANTSKQNADKATTAANNAAKSANDAAGAAGTAIEAAKKATDAANGAASNATNAATKASSAADTANKEASSVNAAKSEALAAAARASSTATTAEAEIEKMKQLQESISGAASLAPTRMELTYTKRITQRNPYVQRIVAKMFPSYSLQNVLFLGDDVAVSVDPAGVVTPLKIGTSRIHVIPTQATHLYKTINVTVQAPSVRLTGGGKIRVDSKGRIRLT</sequence>